<dbReference type="GO" id="GO:0050660">
    <property type="term" value="F:flavin adenine dinucleotide binding"/>
    <property type="evidence" value="ECO:0007669"/>
    <property type="project" value="InterPro"/>
</dbReference>
<accession>A0A0J7JE58</accession>
<dbReference type="InterPro" id="IPR036318">
    <property type="entry name" value="FAD-bd_PCMH-like_sf"/>
</dbReference>
<dbReference type="RefSeq" id="WP_048496168.1">
    <property type="nucleotide sequence ID" value="NZ_LFBU01000001.1"/>
</dbReference>
<dbReference type="PANTHER" id="PTHR43716:SF1">
    <property type="entry name" value="D-2-HYDROXYGLUTARATE DEHYDROGENASE, MITOCHONDRIAL"/>
    <property type="match status" value="1"/>
</dbReference>
<evidence type="ECO:0008006" key="5">
    <source>
        <dbReference type="Google" id="ProtNLM"/>
    </source>
</evidence>
<dbReference type="GO" id="GO:0016491">
    <property type="term" value="F:oxidoreductase activity"/>
    <property type="evidence" value="ECO:0007669"/>
    <property type="project" value="UniProtKB-KW"/>
</dbReference>
<evidence type="ECO:0000313" key="4">
    <source>
        <dbReference type="Proteomes" id="UP000036102"/>
    </source>
</evidence>
<dbReference type="Gene3D" id="3.30.43.10">
    <property type="entry name" value="Uridine Diphospho-n-acetylenolpyruvylglucosamine Reductase, domain 2"/>
    <property type="match status" value="1"/>
</dbReference>
<dbReference type="Proteomes" id="UP000036102">
    <property type="component" value="Unassembled WGS sequence"/>
</dbReference>
<organism evidence="3 4">
    <name type="scientific">Marinobacter subterrani</name>
    <dbReference type="NCBI Taxonomy" id="1658765"/>
    <lineage>
        <taxon>Bacteria</taxon>
        <taxon>Pseudomonadati</taxon>
        <taxon>Pseudomonadota</taxon>
        <taxon>Gammaproteobacteria</taxon>
        <taxon>Pseudomonadales</taxon>
        <taxon>Marinobacteraceae</taxon>
        <taxon>Marinobacter</taxon>
    </lineage>
</organism>
<comment type="cofactor">
    <cofactor evidence="1">
        <name>FAD</name>
        <dbReference type="ChEBI" id="CHEBI:57692"/>
    </cofactor>
</comment>
<dbReference type="PANTHER" id="PTHR43716">
    <property type="entry name" value="D-2-HYDROXYGLUTARATE DEHYDROGENASE, MITOCHONDRIAL"/>
    <property type="match status" value="1"/>
</dbReference>
<dbReference type="InterPro" id="IPR051264">
    <property type="entry name" value="FAD-oxidored/transferase_4"/>
</dbReference>
<reference evidence="3 4" key="1">
    <citation type="submission" date="2015-06" db="EMBL/GenBank/DDBJ databases">
        <title>Marinobacter subterrani, a genetically tractable neutrophilic iron-oxidizing strain isolated from the Soudan Iron Mine.</title>
        <authorList>
            <person name="Bonis B.M."/>
            <person name="Gralnick J.A."/>
        </authorList>
    </citation>
    <scope>NUCLEOTIDE SEQUENCE [LARGE SCALE GENOMIC DNA]</scope>
    <source>
        <strain evidence="3 4">JG233</strain>
    </source>
</reference>
<dbReference type="STRING" id="1658765.Msub_12363"/>
<dbReference type="InterPro" id="IPR016167">
    <property type="entry name" value="FAD-bd_PCMH_sub1"/>
</dbReference>
<gene>
    <name evidence="3" type="ORF">Msub_12363</name>
</gene>
<keyword evidence="4" id="KW-1185">Reference proteome</keyword>
<dbReference type="SUPFAM" id="SSF56176">
    <property type="entry name" value="FAD-binding/transporter-associated domain-like"/>
    <property type="match status" value="1"/>
</dbReference>
<dbReference type="EMBL" id="LFBU01000001">
    <property type="protein sequence ID" value="KMQ76154.1"/>
    <property type="molecule type" value="Genomic_DNA"/>
</dbReference>
<keyword evidence="2" id="KW-0560">Oxidoreductase</keyword>
<dbReference type="PATRIC" id="fig|1658765.3.peg.2380"/>
<comment type="caution">
    <text evidence="3">The sequence shown here is derived from an EMBL/GenBank/DDBJ whole genome shotgun (WGS) entry which is preliminary data.</text>
</comment>
<dbReference type="GO" id="GO:0022904">
    <property type="term" value="P:respiratory electron transport chain"/>
    <property type="evidence" value="ECO:0007669"/>
    <property type="project" value="TreeGrafter"/>
</dbReference>
<protein>
    <recommendedName>
        <fullName evidence="5">D-lactate dehydrogenase</fullName>
    </recommendedName>
</protein>
<dbReference type="AlphaFoldDB" id="A0A0J7JE58"/>
<evidence type="ECO:0000313" key="3">
    <source>
        <dbReference type="EMBL" id="KMQ76154.1"/>
    </source>
</evidence>
<name>A0A0J7JE58_9GAMM</name>
<evidence type="ECO:0000256" key="1">
    <source>
        <dbReference type="ARBA" id="ARBA00001974"/>
    </source>
</evidence>
<evidence type="ECO:0000256" key="2">
    <source>
        <dbReference type="ARBA" id="ARBA00023002"/>
    </source>
</evidence>
<dbReference type="OrthoDB" id="9772552at2"/>
<proteinExistence type="predicted"/>
<sequence>MTDARFLSAMESIVGPRHVLTGARSTERFRKGYRSGEGAALAVVRPGTLLELWRVLDACVHADKIIIMQAANTGLTEGSTPKGRYDP</sequence>